<dbReference type="Pfam" id="PF13409">
    <property type="entry name" value="GST_N_2"/>
    <property type="match status" value="1"/>
</dbReference>
<comment type="caution">
    <text evidence="3">The sequence shown here is derived from an EMBL/GenBank/DDBJ whole genome shotgun (WGS) entry which is preliminary data.</text>
</comment>
<evidence type="ECO:0000259" key="2">
    <source>
        <dbReference type="PROSITE" id="PS50405"/>
    </source>
</evidence>
<dbReference type="Gene3D" id="3.40.30.10">
    <property type="entry name" value="Glutaredoxin"/>
    <property type="match status" value="1"/>
</dbReference>
<dbReference type="SUPFAM" id="SSF47616">
    <property type="entry name" value="GST C-terminal domain-like"/>
    <property type="match status" value="1"/>
</dbReference>
<accession>A0ABT6JCJ9</accession>
<dbReference type="Gene3D" id="1.20.1050.10">
    <property type="match status" value="1"/>
</dbReference>
<name>A0ABT6JCJ9_9GAMM</name>
<dbReference type="RefSeq" id="WP_280575894.1">
    <property type="nucleotide sequence ID" value="NZ_JARXRM010000045.1"/>
</dbReference>
<dbReference type="SFLD" id="SFLDG00358">
    <property type="entry name" value="Main_(cytGST)"/>
    <property type="match status" value="1"/>
</dbReference>
<dbReference type="InterPro" id="IPR004046">
    <property type="entry name" value="GST_C"/>
</dbReference>
<organism evidence="3 4">
    <name type="scientific">Luteimonas endophytica</name>
    <dbReference type="NCBI Taxonomy" id="3042023"/>
    <lineage>
        <taxon>Bacteria</taxon>
        <taxon>Pseudomonadati</taxon>
        <taxon>Pseudomonadota</taxon>
        <taxon>Gammaproteobacteria</taxon>
        <taxon>Lysobacterales</taxon>
        <taxon>Lysobacteraceae</taxon>
        <taxon>Luteimonas</taxon>
    </lineage>
</organism>
<dbReference type="PROSITE" id="PS50404">
    <property type="entry name" value="GST_NTER"/>
    <property type="match status" value="1"/>
</dbReference>
<dbReference type="InterPro" id="IPR036282">
    <property type="entry name" value="Glutathione-S-Trfase_C_sf"/>
</dbReference>
<dbReference type="Proteomes" id="UP001156940">
    <property type="component" value="Unassembled WGS sequence"/>
</dbReference>
<dbReference type="PANTHER" id="PTHR44051:SF8">
    <property type="entry name" value="GLUTATHIONE S-TRANSFERASE GSTA"/>
    <property type="match status" value="1"/>
</dbReference>
<evidence type="ECO:0000259" key="1">
    <source>
        <dbReference type="PROSITE" id="PS50404"/>
    </source>
</evidence>
<proteinExistence type="predicted"/>
<dbReference type="PROSITE" id="PS50405">
    <property type="entry name" value="GST_CTER"/>
    <property type="match status" value="1"/>
</dbReference>
<dbReference type="SFLD" id="SFLDS00019">
    <property type="entry name" value="Glutathione_Transferase_(cytos"/>
    <property type="match status" value="1"/>
</dbReference>
<sequence length="213" mass="23581">MLTLYDYLPSQNGYKVRLLLSQAQIPHRTRLVSIFEGAGRAPEYRAINPTGAVPAVRLDDGRVLSESNAILAYLAEGTAYLPEDRFLRAKVAQWMSFEIDYVQNTIGSLRYWALTGKLEQRPAELVAMKRAGARRALDVLDAHLAATPFLVDGAYSVADIAVFAYAHLADEAGIELSRYPALIAWVGRIRSQPRFLGQVFPYSIDPHASGELS</sequence>
<dbReference type="InterPro" id="IPR010987">
    <property type="entry name" value="Glutathione-S-Trfase_C-like"/>
</dbReference>
<evidence type="ECO:0000313" key="3">
    <source>
        <dbReference type="EMBL" id="MDH5824559.1"/>
    </source>
</evidence>
<dbReference type="InterPro" id="IPR040079">
    <property type="entry name" value="Glutathione_S-Trfase"/>
</dbReference>
<dbReference type="EMBL" id="JARXRM010000045">
    <property type="protein sequence ID" value="MDH5824559.1"/>
    <property type="molecule type" value="Genomic_DNA"/>
</dbReference>
<dbReference type="CDD" id="cd03056">
    <property type="entry name" value="GST_N_4"/>
    <property type="match status" value="1"/>
</dbReference>
<dbReference type="Pfam" id="PF00043">
    <property type="entry name" value="GST_C"/>
    <property type="match status" value="1"/>
</dbReference>
<dbReference type="SUPFAM" id="SSF52833">
    <property type="entry name" value="Thioredoxin-like"/>
    <property type="match status" value="1"/>
</dbReference>
<dbReference type="InterPro" id="IPR004045">
    <property type="entry name" value="Glutathione_S-Trfase_N"/>
</dbReference>
<gene>
    <name evidence="3" type="ORF">QFW77_16415</name>
</gene>
<reference evidence="3 4" key="1">
    <citation type="submission" date="2023-04" db="EMBL/GenBank/DDBJ databases">
        <title>Luteimonas endophyticus RD2P54.</title>
        <authorList>
            <person name="Sun J.-Q."/>
        </authorList>
    </citation>
    <scope>NUCLEOTIDE SEQUENCE [LARGE SCALE GENOMIC DNA]</scope>
    <source>
        <strain evidence="3 4">RD2P54</strain>
    </source>
</reference>
<feature type="domain" description="GST N-terminal" evidence="1">
    <location>
        <begin position="1"/>
        <end position="82"/>
    </location>
</feature>
<dbReference type="InterPro" id="IPR036249">
    <property type="entry name" value="Thioredoxin-like_sf"/>
</dbReference>
<keyword evidence="4" id="KW-1185">Reference proteome</keyword>
<dbReference type="PANTHER" id="PTHR44051">
    <property type="entry name" value="GLUTATHIONE S-TRANSFERASE-RELATED"/>
    <property type="match status" value="1"/>
</dbReference>
<evidence type="ECO:0000313" key="4">
    <source>
        <dbReference type="Proteomes" id="UP001156940"/>
    </source>
</evidence>
<protein>
    <submittedName>
        <fullName evidence="3">Glutathione S-transferase family protein</fullName>
    </submittedName>
</protein>
<feature type="domain" description="GST C-terminal" evidence="2">
    <location>
        <begin position="84"/>
        <end position="212"/>
    </location>
</feature>